<dbReference type="InterPro" id="IPR013785">
    <property type="entry name" value="Aldolase_TIM"/>
</dbReference>
<evidence type="ECO:0000256" key="4">
    <source>
        <dbReference type="ARBA" id="ARBA00022694"/>
    </source>
</evidence>
<feature type="region of interest" description="Disordered" evidence="7">
    <location>
        <begin position="1"/>
        <end position="35"/>
    </location>
</feature>
<name>A0A927MYF1_9ACTN</name>
<evidence type="ECO:0000313" key="10">
    <source>
        <dbReference type="Proteomes" id="UP000638648"/>
    </source>
</evidence>
<keyword evidence="2" id="KW-0285">Flavoprotein</keyword>
<keyword evidence="4" id="KW-0819">tRNA processing</keyword>
<dbReference type="EMBL" id="JADBEM010000001">
    <property type="protein sequence ID" value="MBE1608816.1"/>
    <property type="molecule type" value="Genomic_DNA"/>
</dbReference>
<dbReference type="PROSITE" id="PS01136">
    <property type="entry name" value="UPF0034"/>
    <property type="match status" value="1"/>
</dbReference>
<dbReference type="NCBIfam" id="TIGR00737">
    <property type="entry name" value="nifR3_yhdG"/>
    <property type="match status" value="1"/>
</dbReference>
<dbReference type="GO" id="GO:0017150">
    <property type="term" value="F:tRNA dihydrouridine synthase activity"/>
    <property type="evidence" value="ECO:0007669"/>
    <property type="project" value="InterPro"/>
</dbReference>
<dbReference type="PANTHER" id="PTHR45846:SF1">
    <property type="entry name" value="TRNA-DIHYDROURIDINE(47) SYNTHASE [NAD(P)(+)]-LIKE"/>
    <property type="match status" value="1"/>
</dbReference>
<dbReference type="GO" id="GO:0050660">
    <property type="term" value="F:flavin adenine dinucleotide binding"/>
    <property type="evidence" value="ECO:0007669"/>
    <property type="project" value="InterPro"/>
</dbReference>
<keyword evidence="3" id="KW-0288">FMN</keyword>
<evidence type="ECO:0000259" key="8">
    <source>
        <dbReference type="Pfam" id="PF01207"/>
    </source>
</evidence>
<keyword evidence="5" id="KW-0521">NADP</keyword>
<organism evidence="9 10">
    <name type="scientific">Actinopolymorpha pittospori</name>
    <dbReference type="NCBI Taxonomy" id="648752"/>
    <lineage>
        <taxon>Bacteria</taxon>
        <taxon>Bacillati</taxon>
        <taxon>Actinomycetota</taxon>
        <taxon>Actinomycetes</taxon>
        <taxon>Propionibacteriales</taxon>
        <taxon>Actinopolymorphaceae</taxon>
        <taxon>Actinopolymorpha</taxon>
    </lineage>
</organism>
<dbReference type="AlphaFoldDB" id="A0A927MYF1"/>
<dbReference type="Gene3D" id="3.20.20.70">
    <property type="entry name" value="Aldolase class I"/>
    <property type="match status" value="1"/>
</dbReference>
<keyword evidence="10" id="KW-1185">Reference proteome</keyword>
<dbReference type="GO" id="GO:0003723">
    <property type="term" value="F:RNA binding"/>
    <property type="evidence" value="ECO:0007669"/>
    <property type="project" value="TreeGrafter"/>
</dbReference>
<feature type="compositionally biased region" description="Low complexity" evidence="7">
    <location>
        <begin position="20"/>
        <end position="35"/>
    </location>
</feature>
<dbReference type="InterPro" id="IPR035587">
    <property type="entry name" value="DUS-like_FMN-bd"/>
</dbReference>
<comment type="caution">
    <text evidence="9">The sequence shown here is derived from an EMBL/GenBank/DDBJ whole genome shotgun (WGS) entry which is preliminary data.</text>
</comment>
<evidence type="ECO:0000256" key="6">
    <source>
        <dbReference type="ARBA" id="ARBA00023002"/>
    </source>
</evidence>
<feature type="domain" description="DUS-like FMN-binding" evidence="8">
    <location>
        <begin position="51"/>
        <end position="366"/>
    </location>
</feature>
<dbReference type="Gene3D" id="1.10.1200.80">
    <property type="entry name" value="Putative flavin oxidoreducatase, domain 2"/>
    <property type="match status" value="1"/>
</dbReference>
<dbReference type="InterPro" id="IPR004652">
    <property type="entry name" value="DusB-like"/>
</dbReference>
<sequence>MTQTPTAPVHPDQPARPEQAAATHPDAGTAPTAAPAGFALGPMTVSPPVVLAPMAGVTNAAFRALCREQGQAPLHERAETPLPAGAGGVYVCEMITSRGLAEGDETTRRMLVFDPGESVRSVQLYGVDPIYVARATEILCGEYGVAHVDLNFGCPVPKVTRRGGGAVLPWKRKLLDAILRSAVRAAAPYGVPVTMKTRKGIDEDHLTYLDAGRIAEDAGCAAIALHGRTAAQHYSGVADWESIAALAAHVSIPVLGNGDIWEASDALRMVRETGCAGVVVGRGCLGRPWLFRDLAAAFTGAPAPALPSLGEVAAMMRRHLELLAGHIGEDRGSREFRKHVSWYLKGFSVRQHLRSDLGLVSSFAELDALLAQLDLDQPFPLDALGQARGRQGSPRSVTFPSGWLDDQDGLGTDLAAAELGVSGG</sequence>
<evidence type="ECO:0000313" key="9">
    <source>
        <dbReference type="EMBL" id="MBE1608816.1"/>
    </source>
</evidence>
<dbReference type="Proteomes" id="UP000638648">
    <property type="component" value="Unassembled WGS sequence"/>
</dbReference>
<dbReference type="PANTHER" id="PTHR45846">
    <property type="entry name" value="TRNA-DIHYDROURIDINE(47) SYNTHASE [NAD(P)(+)]-LIKE"/>
    <property type="match status" value="1"/>
</dbReference>
<evidence type="ECO:0000256" key="2">
    <source>
        <dbReference type="ARBA" id="ARBA00022630"/>
    </source>
</evidence>
<comment type="cofactor">
    <cofactor evidence="1">
        <name>FMN</name>
        <dbReference type="ChEBI" id="CHEBI:58210"/>
    </cofactor>
</comment>
<dbReference type="CDD" id="cd02801">
    <property type="entry name" value="DUS_like_FMN"/>
    <property type="match status" value="1"/>
</dbReference>
<evidence type="ECO:0000256" key="7">
    <source>
        <dbReference type="SAM" id="MobiDB-lite"/>
    </source>
</evidence>
<protein>
    <submittedName>
        <fullName evidence="9">NifR3 family TIM-barrel protein</fullName>
    </submittedName>
</protein>
<keyword evidence="6" id="KW-0560">Oxidoreductase</keyword>
<feature type="region of interest" description="Disordered" evidence="7">
    <location>
        <begin position="385"/>
        <end position="404"/>
    </location>
</feature>
<evidence type="ECO:0000256" key="3">
    <source>
        <dbReference type="ARBA" id="ARBA00022643"/>
    </source>
</evidence>
<dbReference type="Pfam" id="PF01207">
    <property type="entry name" value="Dus"/>
    <property type="match status" value="1"/>
</dbReference>
<proteinExistence type="predicted"/>
<gene>
    <name evidence="9" type="ORF">HEB94_005664</name>
</gene>
<dbReference type="SUPFAM" id="SSF51395">
    <property type="entry name" value="FMN-linked oxidoreductases"/>
    <property type="match status" value="1"/>
</dbReference>
<dbReference type="InterPro" id="IPR018517">
    <property type="entry name" value="tRNA_hU_synthase_CS"/>
</dbReference>
<dbReference type="InterPro" id="IPR024036">
    <property type="entry name" value="tRNA-dHydroUridine_Synthase_C"/>
</dbReference>
<evidence type="ECO:0000256" key="1">
    <source>
        <dbReference type="ARBA" id="ARBA00001917"/>
    </source>
</evidence>
<evidence type="ECO:0000256" key="5">
    <source>
        <dbReference type="ARBA" id="ARBA00022857"/>
    </source>
</evidence>
<accession>A0A927MYF1</accession>
<reference evidence="9" key="1">
    <citation type="submission" date="2020-10" db="EMBL/GenBank/DDBJ databases">
        <title>Sequencing the genomes of 1000 actinobacteria strains.</title>
        <authorList>
            <person name="Klenk H.-P."/>
        </authorList>
    </citation>
    <scope>NUCLEOTIDE SEQUENCE</scope>
    <source>
        <strain evidence="9">DSM 45354</strain>
    </source>
</reference>